<sequence>MTVHLRGNLGLKSSLLAPTSSKLSTQHLVIDHMINHYTKIDQSKPSVDTRAPKSLSTSQKMRDIRTREEIISRLETHPLMPSHVYAPELTVQHPLQIKPTDIKKKHLYSDLRSSLADNPITRNNAMNRSASQVELYTETYSSRQMAAHFTSQFGTTVLRDTANSYYPQINSFVSVAIPTHDSLKITYSGDVLDRRSHLFTEPDRLFVPRTLINGHESRLRKSKFYNPPRTEHTIQRADSIISHTDGFLPQKEGIVQRTQSVVQHNNGTGKKLDENERLQSSQQNIKHKKHFIKKTTEVFNSIPMNTTLVDNDYNKENWLHGQTKKVHIRACDNKQLRSPTNKANIEHTLSELGQAIKMELMTIDEENKYLAFAKDVTSDVISHGICSDSVLYRVFDRHIQRRKHDLDEAQIRNIINDISHSIGLKGSSSEEQSALVM</sequence>
<evidence type="ECO:0000313" key="2">
    <source>
        <dbReference type="EMBL" id="CEK75234.1"/>
    </source>
</evidence>
<protein>
    <submittedName>
        <fullName evidence="2">Uncharacterized protein</fullName>
    </submittedName>
</protein>
<organism evidence="2">
    <name type="scientific">Arion vulgaris</name>
    <dbReference type="NCBI Taxonomy" id="1028688"/>
    <lineage>
        <taxon>Eukaryota</taxon>
        <taxon>Metazoa</taxon>
        <taxon>Spiralia</taxon>
        <taxon>Lophotrochozoa</taxon>
        <taxon>Mollusca</taxon>
        <taxon>Gastropoda</taxon>
        <taxon>Heterobranchia</taxon>
        <taxon>Euthyneura</taxon>
        <taxon>Panpulmonata</taxon>
        <taxon>Eupulmonata</taxon>
        <taxon>Stylommatophora</taxon>
        <taxon>Helicina</taxon>
        <taxon>Arionoidea</taxon>
        <taxon>Arionidae</taxon>
        <taxon>Arion</taxon>
    </lineage>
</organism>
<dbReference type="GO" id="GO:0005930">
    <property type="term" value="C:axoneme"/>
    <property type="evidence" value="ECO:0007669"/>
    <property type="project" value="TreeGrafter"/>
</dbReference>
<dbReference type="GO" id="GO:0036064">
    <property type="term" value="C:ciliary basal body"/>
    <property type="evidence" value="ECO:0007669"/>
    <property type="project" value="TreeGrafter"/>
</dbReference>
<evidence type="ECO:0000256" key="1">
    <source>
        <dbReference type="SAM" id="MobiDB-lite"/>
    </source>
</evidence>
<reference evidence="2" key="1">
    <citation type="submission" date="2014-12" db="EMBL/GenBank/DDBJ databases">
        <title>Insight into the proteome of Arion vulgaris.</title>
        <authorList>
            <person name="Aradska J."/>
            <person name="Bulat T."/>
            <person name="Smidak R."/>
            <person name="Sarate P."/>
            <person name="Gangsoo J."/>
            <person name="Sialana F."/>
            <person name="Bilban M."/>
            <person name="Lubec G."/>
        </authorList>
    </citation>
    <scope>NUCLEOTIDE SEQUENCE</scope>
    <source>
        <tissue evidence="2">Skin</tissue>
    </source>
</reference>
<name>A0A0B7A2S3_9EUPU</name>
<dbReference type="EMBL" id="HACG01028369">
    <property type="protein sequence ID" value="CEK75234.1"/>
    <property type="molecule type" value="Transcribed_RNA"/>
</dbReference>
<dbReference type="InterPro" id="IPR029357">
    <property type="entry name" value="SPATA7"/>
</dbReference>
<dbReference type="AlphaFoldDB" id="A0A0B7A2S3"/>
<dbReference type="PANTHER" id="PTHR14917:SF4">
    <property type="entry name" value="SPERMATOGENESIS-ASSOCIATED 7"/>
    <property type="match status" value="1"/>
</dbReference>
<accession>A0A0B7A2S3</accession>
<feature type="region of interest" description="Disordered" evidence="1">
    <location>
        <begin position="41"/>
        <end position="62"/>
    </location>
</feature>
<proteinExistence type="predicted"/>
<gene>
    <name evidence="2" type="primary">ORF94606</name>
</gene>
<dbReference type="GO" id="GO:0000226">
    <property type="term" value="P:microtubule cytoskeleton organization"/>
    <property type="evidence" value="ECO:0007669"/>
    <property type="project" value="TreeGrafter"/>
</dbReference>
<dbReference type="Pfam" id="PF15244">
    <property type="entry name" value="HSD3"/>
    <property type="match status" value="1"/>
</dbReference>
<dbReference type="PANTHER" id="PTHR14917">
    <property type="entry name" value="SPERMATOGENESIS-ASSOCIATED PROTEIN 7"/>
    <property type="match status" value="1"/>
</dbReference>